<evidence type="ECO:0000313" key="3">
    <source>
        <dbReference type="EMBL" id="NMF87413.1"/>
    </source>
</evidence>
<feature type="transmembrane region" description="Helical" evidence="2">
    <location>
        <begin position="306"/>
        <end position="333"/>
    </location>
</feature>
<feature type="transmembrane region" description="Helical" evidence="2">
    <location>
        <begin position="37"/>
        <end position="54"/>
    </location>
</feature>
<gene>
    <name evidence="3" type="ORF">GPA26_02850</name>
</gene>
<keyword evidence="4" id="KW-1185">Reference proteome</keyword>
<feature type="transmembrane region" description="Helical" evidence="2">
    <location>
        <begin position="345"/>
        <end position="367"/>
    </location>
</feature>
<organism evidence="3 4">
    <name type="scientific">Aromatoleum petrolei</name>
    <dbReference type="NCBI Taxonomy" id="76116"/>
    <lineage>
        <taxon>Bacteria</taxon>
        <taxon>Pseudomonadati</taxon>
        <taxon>Pseudomonadota</taxon>
        <taxon>Betaproteobacteria</taxon>
        <taxon>Rhodocyclales</taxon>
        <taxon>Rhodocyclaceae</taxon>
        <taxon>Aromatoleum</taxon>
    </lineage>
</organism>
<dbReference type="PANTHER" id="PTHR11328">
    <property type="entry name" value="MAJOR FACILITATOR SUPERFAMILY DOMAIN-CONTAINING PROTEIN"/>
    <property type="match status" value="1"/>
</dbReference>
<dbReference type="EMBL" id="WTVR01000004">
    <property type="protein sequence ID" value="NMF87413.1"/>
    <property type="molecule type" value="Genomic_DNA"/>
</dbReference>
<dbReference type="SUPFAM" id="SSF103473">
    <property type="entry name" value="MFS general substrate transporter"/>
    <property type="match status" value="1"/>
</dbReference>
<evidence type="ECO:0000256" key="2">
    <source>
        <dbReference type="SAM" id="Phobius"/>
    </source>
</evidence>
<dbReference type="Proteomes" id="UP000652074">
    <property type="component" value="Unassembled WGS sequence"/>
</dbReference>
<feature type="transmembrane region" description="Helical" evidence="2">
    <location>
        <begin position="252"/>
        <end position="269"/>
    </location>
</feature>
<accession>A0ABX1MHJ7</accession>
<keyword evidence="2" id="KW-1133">Transmembrane helix</keyword>
<evidence type="ECO:0000256" key="1">
    <source>
        <dbReference type="ARBA" id="ARBA00009617"/>
    </source>
</evidence>
<keyword evidence="2" id="KW-0472">Membrane</keyword>
<keyword evidence="2" id="KW-0812">Transmembrane</keyword>
<feature type="transmembrane region" description="Helical" evidence="2">
    <location>
        <begin position="214"/>
        <end position="240"/>
    </location>
</feature>
<evidence type="ECO:0000313" key="4">
    <source>
        <dbReference type="Proteomes" id="UP000652074"/>
    </source>
</evidence>
<proteinExistence type="inferred from homology"/>
<name>A0ABX1MHJ7_9RHOO</name>
<dbReference type="InterPro" id="IPR036259">
    <property type="entry name" value="MFS_trans_sf"/>
</dbReference>
<dbReference type="Gene3D" id="1.20.1250.20">
    <property type="entry name" value="MFS general substrate transporter like domains"/>
    <property type="match status" value="2"/>
</dbReference>
<feature type="transmembrane region" description="Helical" evidence="2">
    <location>
        <begin position="387"/>
        <end position="406"/>
    </location>
</feature>
<dbReference type="RefSeq" id="WP_169204852.1">
    <property type="nucleotide sequence ID" value="NZ_CP059560.1"/>
</dbReference>
<reference evidence="3 4" key="1">
    <citation type="submission" date="2019-12" db="EMBL/GenBank/DDBJ databases">
        <title>Comparative genomics gives insights into the taxonomy of the Azoarcus-Aromatoleum group and reveals separate origins of nif in the plant-associated Azoarcus and non-plant-associated Aromatoleum sub-groups.</title>
        <authorList>
            <person name="Lafos M."/>
            <person name="Maluk M."/>
            <person name="Batista M."/>
            <person name="Junghare M."/>
            <person name="Carmona M."/>
            <person name="Faoro H."/>
            <person name="Cruz L.M."/>
            <person name="Battistoni F."/>
            <person name="De Souza E."/>
            <person name="Pedrosa F."/>
            <person name="Chen W.-M."/>
            <person name="Poole P.S."/>
            <person name="Dixon R.A."/>
            <person name="James E.K."/>
        </authorList>
    </citation>
    <scope>NUCLEOTIDE SEQUENCE [LARGE SCALE GENOMIC DNA]</scope>
    <source>
        <strain evidence="3 4">ToN1</strain>
    </source>
</reference>
<dbReference type="Pfam" id="PF13347">
    <property type="entry name" value="MFS_2"/>
    <property type="match status" value="1"/>
</dbReference>
<sequence length="423" mass="43536">MRVEREPALAYGVLGLPLAFAALPIYVHAPKLYADGLGLPLAAVGAVLLGVRVVDAITDPLIGWASDRFVARRAWIFAALTPLAAGFLALFGPPADAGLAWLAVSLLLVTFGYSLATINYAAWGAELADTPDARTRLVASREGFALAGVVLAAALPSLLGNDSVVGAAQLGWVFLVVLALGAGLTLHFAPAATKTAGGIVTLRSALRDALASRPFVRLLVVFAANGIAAAIPAATVLFFVSDVLQAESASGLFLSLYFLAGAASMPLWVRCAAAIGKLRAWLVGMLLAMAVFAWAGTLGAGDVGCFALICVLSGVALGADLALPAAMLADLLARERSAGPRAGAWFGWWNLVAKANLALAAGLALPLLDSLGYAPGTRDGDALATLAGVYALLPVALKALAATLLWRCRRDLVSEEERRCAEC</sequence>
<comment type="similarity">
    <text evidence="1">Belongs to the sodium:galactoside symporter (TC 2.A.2) family.</text>
</comment>
<feature type="transmembrane region" description="Helical" evidence="2">
    <location>
        <begin position="98"/>
        <end position="122"/>
    </location>
</feature>
<protein>
    <submittedName>
        <fullName evidence="3">MFS transporter</fullName>
    </submittedName>
</protein>
<feature type="transmembrane region" description="Helical" evidence="2">
    <location>
        <begin position="74"/>
        <end position="92"/>
    </location>
</feature>
<dbReference type="PANTHER" id="PTHR11328:SF24">
    <property type="entry name" value="MAJOR FACILITATOR SUPERFAMILY (MFS) PROFILE DOMAIN-CONTAINING PROTEIN"/>
    <property type="match status" value="1"/>
</dbReference>
<feature type="transmembrane region" description="Helical" evidence="2">
    <location>
        <begin position="281"/>
        <end position="300"/>
    </location>
</feature>
<comment type="caution">
    <text evidence="3">The sequence shown here is derived from an EMBL/GenBank/DDBJ whole genome shotgun (WGS) entry which is preliminary data.</text>
</comment>
<dbReference type="InterPro" id="IPR039672">
    <property type="entry name" value="MFS_2"/>
</dbReference>
<feature type="transmembrane region" description="Helical" evidence="2">
    <location>
        <begin position="172"/>
        <end position="193"/>
    </location>
</feature>
<feature type="transmembrane region" description="Helical" evidence="2">
    <location>
        <begin position="143"/>
        <end position="160"/>
    </location>
</feature>